<evidence type="ECO:0000313" key="2">
    <source>
        <dbReference type="Proteomes" id="UP000481872"/>
    </source>
</evidence>
<dbReference type="InterPro" id="IPR043519">
    <property type="entry name" value="NT_sf"/>
</dbReference>
<reference evidence="1 2" key="1">
    <citation type="submission" date="2020-02" db="EMBL/GenBank/DDBJ databases">
        <title>Genome assembly of a novel Clostridium senegalense strain.</title>
        <authorList>
            <person name="Gupta T.B."/>
            <person name="Jauregui R."/>
            <person name="Maclean P."/>
            <person name="Nawarathana A."/>
            <person name="Brightwell G."/>
        </authorList>
    </citation>
    <scope>NUCLEOTIDE SEQUENCE [LARGE SCALE GENOMIC DNA]</scope>
    <source>
        <strain evidence="1 2">AGRFS4</strain>
    </source>
</reference>
<dbReference type="PANTHER" id="PTHR34822:SF1">
    <property type="entry name" value="GRPB FAMILY PROTEIN"/>
    <property type="match status" value="1"/>
</dbReference>
<dbReference type="Gene3D" id="3.30.460.10">
    <property type="entry name" value="Beta Polymerase, domain 2"/>
    <property type="match status" value="1"/>
</dbReference>
<name>A0A6M0H0Z3_9CLOT</name>
<comment type="caution">
    <text evidence="1">The sequence shown here is derived from an EMBL/GenBank/DDBJ whole genome shotgun (WGS) entry which is preliminary data.</text>
</comment>
<gene>
    <name evidence="1" type="ORF">G3M99_05210</name>
</gene>
<dbReference type="RefSeq" id="WP_199869438.1">
    <property type="nucleotide sequence ID" value="NZ_JAAGPU010000006.1"/>
</dbReference>
<dbReference type="PANTHER" id="PTHR34822">
    <property type="entry name" value="GRPB DOMAIN PROTEIN (AFU_ORTHOLOGUE AFUA_1G01530)"/>
    <property type="match status" value="1"/>
</dbReference>
<proteinExistence type="predicted"/>
<organism evidence="1 2">
    <name type="scientific">Clostridium senegalense</name>
    <dbReference type="NCBI Taxonomy" id="1465809"/>
    <lineage>
        <taxon>Bacteria</taxon>
        <taxon>Bacillati</taxon>
        <taxon>Bacillota</taxon>
        <taxon>Clostridia</taxon>
        <taxon>Eubacteriales</taxon>
        <taxon>Clostridiaceae</taxon>
        <taxon>Clostridium</taxon>
    </lineage>
</organism>
<accession>A0A6M0H0Z3</accession>
<protein>
    <submittedName>
        <fullName evidence="1">GrpB family protein</fullName>
    </submittedName>
</protein>
<evidence type="ECO:0000313" key="1">
    <source>
        <dbReference type="EMBL" id="NEU04269.1"/>
    </source>
</evidence>
<dbReference type="AlphaFoldDB" id="A0A6M0H0Z3"/>
<keyword evidence="2" id="KW-1185">Reference proteome</keyword>
<dbReference type="InterPro" id="IPR007344">
    <property type="entry name" value="GrpB/CoaE"/>
</dbReference>
<dbReference type="Proteomes" id="UP000481872">
    <property type="component" value="Unassembled WGS sequence"/>
</dbReference>
<sequence length="174" mass="20457">MIGLKRGAVELSDYKSEWKQLYDIEEKIILSKIKKYVVDIQHIGSTAISNISAKPIIDILIGIKDFKELPNIIKILEESGYIHRPEASNNERCFFVRGTENSRTHHIHIVQWNSKEWNNKILFRDYLINHDEVAKEYCNLKKMLAEKYKDDRNNYTDGKSNFIKTVIMNRKEGL</sequence>
<dbReference type="EMBL" id="JAAGPU010000006">
    <property type="protein sequence ID" value="NEU04269.1"/>
    <property type="molecule type" value="Genomic_DNA"/>
</dbReference>
<dbReference type="SUPFAM" id="SSF81301">
    <property type="entry name" value="Nucleotidyltransferase"/>
    <property type="match status" value="1"/>
</dbReference>
<dbReference type="Pfam" id="PF04229">
    <property type="entry name" value="GrpB"/>
    <property type="match status" value="1"/>
</dbReference>